<reference evidence="3" key="1">
    <citation type="journal article" date="2014" name="Int. J. Syst. Evol. Microbiol.">
        <title>Complete genome sequence of Corynebacterium casei LMG S-19264T (=DSM 44701T), isolated from a smear-ripened cheese.</title>
        <authorList>
            <consortium name="US DOE Joint Genome Institute (JGI-PGF)"/>
            <person name="Walter F."/>
            <person name="Albersmeier A."/>
            <person name="Kalinowski J."/>
            <person name="Ruckert C."/>
        </authorList>
    </citation>
    <scope>NUCLEOTIDE SEQUENCE</scope>
    <source>
        <strain evidence="3">JCM 4815</strain>
    </source>
</reference>
<sequence>MSSIAKRRILTALALPLTATAAVAIAATPAAAAEIRASVYTTDDNPGGMGNWNGDKSSSSSTEVWNACDHQSDGLRAVTTLSYNGSSWEVHDADGANGVCKLRDDINIPEGATVSIKICLQDGANGTPRFCRSTSGKA</sequence>
<comment type="caution">
    <text evidence="3">The sequence shown here is derived from an EMBL/GenBank/DDBJ whole genome shotgun (WGS) entry which is preliminary data.</text>
</comment>
<dbReference type="AlphaFoldDB" id="A0A918UCR0"/>
<dbReference type="InterPro" id="IPR006311">
    <property type="entry name" value="TAT_signal"/>
</dbReference>
<keyword evidence="2" id="KW-0732">Signal</keyword>
<name>A0A918UCR0_9ACTN</name>
<protein>
    <recommendedName>
        <fullName evidence="5">Secreted protein</fullName>
    </recommendedName>
</protein>
<evidence type="ECO:0000313" key="3">
    <source>
        <dbReference type="EMBL" id="GGY93114.1"/>
    </source>
</evidence>
<dbReference type="Proteomes" id="UP000622166">
    <property type="component" value="Unassembled WGS sequence"/>
</dbReference>
<dbReference type="RefSeq" id="WP_189855531.1">
    <property type="nucleotide sequence ID" value="NZ_BMVW01000001.1"/>
</dbReference>
<evidence type="ECO:0000256" key="2">
    <source>
        <dbReference type="SAM" id="SignalP"/>
    </source>
</evidence>
<organism evidence="3 4">
    <name type="scientific">Streptomyces poonensis</name>
    <dbReference type="NCBI Taxonomy" id="68255"/>
    <lineage>
        <taxon>Bacteria</taxon>
        <taxon>Bacillati</taxon>
        <taxon>Actinomycetota</taxon>
        <taxon>Actinomycetes</taxon>
        <taxon>Kitasatosporales</taxon>
        <taxon>Streptomycetaceae</taxon>
        <taxon>Streptomyces</taxon>
    </lineage>
</organism>
<dbReference type="EMBL" id="BMVW01000001">
    <property type="protein sequence ID" value="GGY93114.1"/>
    <property type="molecule type" value="Genomic_DNA"/>
</dbReference>
<feature type="chain" id="PRO_5037686930" description="Secreted protein" evidence="2">
    <location>
        <begin position="33"/>
        <end position="138"/>
    </location>
</feature>
<reference evidence="3" key="2">
    <citation type="submission" date="2020-09" db="EMBL/GenBank/DDBJ databases">
        <authorList>
            <person name="Sun Q."/>
            <person name="Ohkuma M."/>
        </authorList>
    </citation>
    <scope>NUCLEOTIDE SEQUENCE</scope>
    <source>
        <strain evidence="3">JCM 4815</strain>
    </source>
</reference>
<proteinExistence type="predicted"/>
<evidence type="ECO:0008006" key="5">
    <source>
        <dbReference type="Google" id="ProtNLM"/>
    </source>
</evidence>
<evidence type="ECO:0000313" key="4">
    <source>
        <dbReference type="Proteomes" id="UP000622166"/>
    </source>
</evidence>
<keyword evidence="4" id="KW-1185">Reference proteome</keyword>
<gene>
    <name evidence="3" type="ORF">GCM10010365_09650</name>
</gene>
<feature type="region of interest" description="Disordered" evidence="1">
    <location>
        <begin position="43"/>
        <end position="62"/>
    </location>
</feature>
<accession>A0A918UCR0</accession>
<dbReference type="PROSITE" id="PS51318">
    <property type="entry name" value="TAT"/>
    <property type="match status" value="1"/>
</dbReference>
<feature type="signal peptide" evidence="2">
    <location>
        <begin position="1"/>
        <end position="32"/>
    </location>
</feature>
<evidence type="ECO:0000256" key="1">
    <source>
        <dbReference type="SAM" id="MobiDB-lite"/>
    </source>
</evidence>